<proteinExistence type="predicted"/>
<dbReference type="InterPro" id="IPR031484">
    <property type="entry name" value="CBP_BcsO"/>
</dbReference>
<name>A0A375A5A6_9GAMM</name>
<dbReference type="RefSeq" id="WP_035345160.1">
    <property type="nucleotide sequence ID" value="NZ_LT615367.1"/>
</dbReference>
<dbReference type="Proteomes" id="UP000294820">
    <property type="component" value="Chromosome 1"/>
</dbReference>
<dbReference type="EMBL" id="LT615367">
    <property type="protein sequence ID" value="SLM61225.1"/>
    <property type="molecule type" value="Genomic_DNA"/>
</dbReference>
<gene>
    <name evidence="1" type="ORF">DAQ1742_00091</name>
</gene>
<reference evidence="1 2" key="1">
    <citation type="submission" date="2016-09" db="EMBL/GenBank/DDBJ databases">
        <authorList>
            <person name="Reverchon S."/>
            <person name="Nasser W."/>
            <person name="Leonard S."/>
            <person name="Brochier C."/>
            <person name="Duprey A."/>
        </authorList>
    </citation>
    <scope>NUCLEOTIDE SEQUENCE [LARGE SCALE GENOMIC DNA]</scope>
    <source>
        <strain evidence="1 2">174/2</strain>
    </source>
</reference>
<organism evidence="1 2">
    <name type="scientific">Dickeya aquatica</name>
    <dbReference type="NCBI Taxonomy" id="1401087"/>
    <lineage>
        <taxon>Bacteria</taxon>
        <taxon>Pseudomonadati</taxon>
        <taxon>Pseudomonadota</taxon>
        <taxon>Gammaproteobacteria</taxon>
        <taxon>Enterobacterales</taxon>
        <taxon>Pectobacteriaceae</taxon>
        <taxon>Dickeya</taxon>
    </lineage>
</organism>
<sequence>MNSYDDMQRFRDKAQIKDIDFRDMSSQMLQSDAVAWPLMKQLLRNPAEDNSLSGTQLTGVAQPVLVSASLFNEPAAAAPHLPRLTPKTAVPDAAPSLLSAVAASLPPVVATKPVAPVQPSLPQPVSAPAEPVAEVTLLHKEQWQTPAAPLAVRPAAFAAAAGEAAENGRFRALFSSRSQPDNTPSLSKTMLLKPLLEKIALCR</sequence>
<accession>A0A375A5A6</accession>
<dbReference type="AlphaFoldDB" id="A0A375A5A6"/>
<dbReference type="KEGG" id="daq:DAQ1742_00091"/>
<keyword evidence="2" id="KW-1185">Reference proteome</keyword>
<dbReference type="Pfam" id="PF17037">
    <property type="entry name" value="CBP_BcsO"/>
    <property type="match status" value="1"/>
</dbReference>
<evidence type="ECO:0008006" key="3">
    <source>
        <dbReference type="Google" id="ProtNLM"/>
    </source>
</evidence>
<evidence type="ECO:0000313" key="2">
    <source>
        <dbReference type="Proteomes" id="UP000294820"/>
    </source>
</evidence>
<evidence type="ECO:0000313" key="1">
    <source>
        <dbReference type="EMBL" id="SLM61225.1"/>
    </source>
</evidence>
<protein>
    <recommendedName>
        <fullName evidence="3">Cellulose biosynthesis protein BcsO</fullName>
    </recommendedName>
</protein>